<gene>
    <name evidence="2" type="ORF">C8D90_11158</name>
</gene>
<dbReference type="Proteomes" id="UP000254848">
    <property type="component" value="Unassembled WGS sequence"/>
</dbReference>
<name>A0A370QE81_9GAMM</name>
<proteinExistence type="predicted"/>
<organism evidence="2 3">
    <name type="scientific">Enterobacillus tribolii</name>
    <dbReference type="NCBI Taxonomy" id="1487935"/>
    <lineage>
        <taxon>Bacteria</taxon>
        <taxon>Pseudomonadati</taxon>
        <taxon>Pseudomonadota</taxon>
        <taxon>Gammaproteobacteria</taxon>
        <taxon>Enterobacterales</taxon>
        <taxon>Hafniaceae</taxon>
        <taxon>Enterobacillus</taxon>
    </lineage>
</organism>
<keyword evidence="1" id="KW-0812">Transmembrane</keyword>
<keyword evidence="1" id="KW-1133">Transmembrane helix</keyword>
<evidence type="ECO:0000313" key="3">
    <source>
        <dbReference type="Proteomes" id="UP000254848"/>
    </source>
</evidence>
<accession>A0A370QE81</accession>
<evidence type="ECO:0000313" key="2">
    <source>
        <dbReference type="EMBL" id="RDK86673.1"/>
    </source>
</evidence>
<comment type="caution">
    <text evidence="2">The sequence shown here is derived from an EMBL/GenBank/DDBJ whole genome shotgun (WGS) entry which is preliminary data.</text>
</comment>
<evidence type="ECO:0000256" key="1">
    <source>
        <dbReference type="SAM" id="Phobius"/>
    </source>
</evidence>
<keyword evidence="3" id="KW-1185">Reference proteome</keyword>
<protein>
    <submittedName>
        <fullName evidence="2">Uncharacterized protein</fullName>
    </submittedName>
</protein>
<sequence length="77" mass="8866">MSGVDLSLRKAAMVAYVRFNSDFYCLILMSCIRYLIISDLIFNLLKIMKMNKLYYSGVQNDLLHQSRIDIVLVLSAV</sequence>
<reference evidence="2 3" key="1">
    <citation type="submission" date="2018-07" db="EMBL/GenBank/DDBJ databases">
        <title>Genomic Encyclopedia of Type Strains, Phase IV (KMG-IV): sequencing the most valuable type-strain genomes for metagenomic binning, comparative biology and taxonomic classification.</title>
        <authorList>
            <person name="Goeker M."/>
        </authorList>
    </citation>
    <scope>NUCLEOTIDE SEQUENCE [LARGE SCALE GENOMIC DNA]</scope>
    <source>
        <strain evidence="2 3">DSM 103736</strain>
    </source>
</reference>
<dbReference type="AlphaFoldDB" id="A0A370QE81"/>
<dbReference type="EMBL" id="QRAP01000011">
    <property type="protein sequence ID" value="RDK86673.1"/>
    <property type="molecule type" value="Genomic_DNA"/>
</dbReference>
<feature type="transmembrane region" description="Helical" evidence="1">
    <location>
        <begin position="23"/>
        <end position="45"/>
    </location>
</feature>
<keyword evidence="1" id="KW-0472">Membrane</keyword>